<dbReference type="EMBL" id="CP079216">
    <property type="protein sequence ID" value="QXT63208.1"/>
    <property type="molecule type" value="Genomic_DNA"/>
</dbReference>
<sequence length="366" mass="39799">MAIFDVPLAELQTRGTIKWRRFEADVLPMFVAEMDAHLAPAIRARLERALAEGDTGYPELPAYQEALADFAAWQWGWEFSPSDATLVTDVVTGMRDALTAVTEPGDPVVINSPIYPPFRGVSYDRTIVDVPMLDDRLDLEGLAEAFEEHRPKAYLLCSPHNPNGTIHTAEELAEVARLADRFGVVVISDEIHAPLAGAAHTPYLAVPGAHDAVIVTSASKSWNLAALKAGLIVGSASVRDRLRPMVSDGASYFGVLAHVAALADGRDWVREAADEIEGNKAFFAAQLAEHLPTLSYTPLPGTYLAWLDCSPLGLESPVDHFHQVARVRFNAGRDFAPYAQQFVRVNLATSHDIIAEAVRRLAASVS</sequence>
<keyword evidence="2" id="KW-0663">Pyridoxal phosphate</keyword>
<dbReference type="Proteomes" id="UP000824504">
    <property type="component" value="Chromosome"/>
</dbReference>
<dbReference type="GO" id="GO:0008483">
    <property type="term" value="F:transaminase activity"/>
    <property type="evidence" value="ECO:0007669"/>
    <property type="project" value="UniProtKB-KW"/>
</dbReference>
<proteinExistence type="predicted"/>
<evidence type="ECO:0000259" key="4">
    <source>
        <dbReference type="Pfam" id="PF00155"/>
    </source>
</evidence>
<evidence type="ECO:0000256" key="3">
    <source>
        <dbReference type="ARBA" id="ARBA00023239"/>
    </source>
</evidence>
<gene>
    <name evidence="5" type="ORF">KDB89_01615</name>
</gene>
<organism evidence="5 6">
    <name type="scientific">Tessaracoccus palaemonis</name>
    <dbReference type="NCBI Taxonomy" id="2829499"/>
    <lineage>
        <taxon>Bacteria</taxon>
        <taxon>Bacillati</taxon>
        <taxon>Actinomycetota</taxon>
        <taxon>Actinomycetes</taxon>
        <taxon>Propionibacteriales</taxon>
        <taxon>Propionibacteriaceae</taxon>
        <taxon>Tessaracoccus</taxon>
    </lineage>
</organism>
<evidence type="ECO:0000256" key="2">
    <source>
        <dbReference type="ARBA" id="ARBA00022898"/>
    </source>
</evidence>
<accession>A0ABX8SME2</accession>
<dbReference type="PANTHER" id="PTHR43525">
    <property type="entry name" value="PROTEIN MALY"/>
    <property type="match status" value="1"/>
</dbReference>
<feature type="domain" description="Aminotransferase class I/classII large" evidence="4">
    <location>
        <begin position="55"/>
        <end position="361"/>
    </location>
</feature>
<keyword evidence="3" id="KW-0456">Lyase</keyword>
<dbReference type="Pfam" id="PF00155">
    <property type="entry name" value="Aminotran_1_2"/>
    <property type="match status" value="1"/>
</dbReference>
<evidence type="ECO:0000313" key="5">
    <source>
        <dbReference type="EMBL" id="QXT63208.1"/>
    </source>
</evidence>
<protein>
    <submittedName>
        <fullName evidence="5">Aminotransferase class I/II-fold pyridoxal phosphate-dependent enzyme</fullName>
    </submittedName>
</protein>
<dbReference type="PANTHER" id="PTHR43525:SF2">
    <property type="entry name" value="CYSTATHIONINE BETA-LYASE-RELATED"/>
    <property type="match status" value="1"/>
</dbReference>
<keyword evidence="5" id="KW-0032">Aminotransferase</keyword>
<name>A0ABX8SME2_9ACTN</name>
<dbReference type="CDD" id="cd00609">
    <property type="entry name" value="AAT_like"/>
    <property type="match status" value="1"/>
</dbReference>
<keyword evidence="6" id="KW-1185">Reference proteome</keyword>
<dbReference type="InterPro" id="IPR051798">
    <property type="entry name" value="Class-II_PLP-Dep_Aminotrans"/>
</dbReference>
<dbReference type="RefSeq" id="WP_219082885.1">
    <property type="nucleotide sequence ID" value="NZ_CP079216.1"/>
</dbReference>
<comment type="cofactor">
    <cofactor evidence="1">
        <name>pyridoxal 5'-phosphate</name>
        <dbReference type="ChEBI" id="CHEBI:597326"/>
    </cofactor>
</comment>
<keyword evidence="5" id="KW-0808">Transferase</keyword>
<evidence type="ECO:0000313" key="6">
    <source>
        <dbReference type="Proteomes" id="UP000824504"/>
    </source>
</evidence>
<evidence type="ECO:0000256" key="1">
    <source>
        <dbReference type="ARBA" id="ARBA00001933"/>
    </source>
</evidence>
<reference evidence="5 6" key="1">
    <citation type="submission" date="2021-07" db="EMBL/GenBank/DDBJ databases">
        <title>complete genome sequencing of Tessaracoccus sp.J1M15.</title>
        <authorList>
            <person name="Bae J.-W."/>
            <person name="Kim D.-y."/>
        </authorList>
    </citation>
    <scope>NUCLEOTIDE SEQUENCE [LARGE SCALE GENOMIC DNA]</scope>
    <source>
        <strain evidence="5 6">J1M15</strain>
    </source>
</reference>
<dbReference type="InterPro" id="IPR004839">
    <property type="entry name" value="Aminotransferase_I/II_large"/>
</dbReference>